<dbReference type="GO" id="GO:2000146">
    <property type="term" value="P:negative regulation of cell motility"/>
    <property type="evidence" value="ECO:0007669"/>
    <property type="project" value="InterPro"/>
</dbReference>
<sequence>MAGCFGSCWGSFTDEVRKLRRPVYVRGRAFKRARYNEKQVTIEFENLIDEAYYEAKREASKAARQAKSQGGMSNGAKTAPFSSVLDDVSLSSWKSDVSVTRRVLTEDEQKLISERKYNQLAEQQKRIDAEIDARLKKQEDDLRIEEERLALFLAVSLSSGVATLPTESWESALEATRIAGKSLDSFTHPSTEDGSKDTDR</sequence>
<dbReference type="GO" id="GO:0005829">
    <property type="term" value="C:cytosol"/>
    <property type="evidence" value="ECO:0007669"/>
    <property type="project" value="GOC"/>
</dbReference>
<reference evidence="2 3" key="1">
    <citation type="journal article" date="2007" name="Science">
        <title>Sea anemone genome reveals ancestral eumetazoan gene repertoire and genomic organization.</title>
        <authorList>
            <person name="Putnam N.H."/>
            <person name="Srivastava M."/>
            <person name="Hellsten U."/>
            <person name="Dirks B."/>
            <person name="Chapman J."/>
            <person name="Salamov A."/>
            <person name="Terry A."/>
            <person name="Shapiro H."/>
            <person name="Lindquist E."/>
            <person name="Kapitonov V.V."/>
            <person name="Jurka J."/>
            <person name="Genikhovich G."/>
            <person name="Grigoriev I.V."/>
            <person name="Lucas S.M."/>
            <person name="Steele R.E."/>
            <person name="Finnerty J.R."/>
            <person name="Technau U."/>
            <person name="Martindale M.Q."/>
            <person name="Rokhsar D.S."/>
        </authorList>
    </citation>
    <scope>NUCLEOTIDE SEQUENCE [LARGE SCALE GENOMIC DNA]</scope>
    <source>
        <strain evidence="3">CH2 X CH6</strain>
    </source>
</reference>
<evidence type="ECO:0000313" key="3">
    <source>
        <dbReference type="Proteomes" id="UP000001593"/>
    </source>
</evidence>
<dbReference type="PANTHER" id="PTHR34529">
    <property type="entry name" value="AP-1 COMPLEX-ASSOCIATED REGULATORY PROTEIN"/>
    <property type="match status" value="1"/>
</dbReference>
<dbReference type="GO" id="GO:1900025">
    <property type="term" value="P:negative regulation of substrate adhesion-dependent cell spreading"/>
    <property type="evidence" value="ECO:0007669"/>
    <property type="project" value="InterPro"/>
</dbReference>
<dbReference type="GO" id="GO:0035650">
    <property type="term" value="F:AP-1 adaptor complex binding"/>
    <property type="evidence" value="ECO:0007669"/>
    <property type="project" value="InterPro"/>
</dbReference>
<keyword evidence="3" id="KW-1185">Reference proteome</keyword>
<dbReference type="Pfam" id="PF15745">
    <property type="entry name" value="AP1AR"/>
    <property type="match status" value="1"/>
</dbReference>
<organism evidence="2 3">
    <name type="scientific">Nematostella vectensis</name>
    <name type="common">Starlet sea anemone</name>
    <dbReference type="NCBI Taxonomy" id="45351"/>
    <lineage>
        <taxon>Eukaryota</taxon>
        <taxon>Metazoa</taxon>
        <taxon>Cnidaria</taxon>
        <taxon>Anthozoa</taxon>
        <taxon>Hexacorallia</taxon>
        <taxon>Actiniaria</taxon>
        <taxon>Edwardsiidae</taxon>
        <taxon>Nematostella</taxon>
    </lineage>
</organism>
<feature type="compositionally biased region" description="Basic and acidic residues" evidence="1">
    <location>
        <begin position="190"/>
        <end position="200"/>
    </location>
</feature>
<dbReference type="STRING" id="45351.A7STS9"/>
<dbReference type="AlphaFoldDB" id="A7STS9"/>
<feature type="region of interest" description="Disordered" evidence="1">
    <location>
        <begin position="180"/>
        <end position="200"/>
    </location>
</feature>
<evidence type="ECO:0000256" key="1">
    <source>
        <dbReference type="SAM" id="MobiDB-lite"/>
    </source>
</evidence>
<evidence type="ECO:0000313" key="2">
    <source>
        <dbReference type="EMBL" id="EDO32888.1"/>
    </source>
</evidence>
<dbReference type="GO" id="GO:0048203">
    <property type="term" value="P:vesicle targeting, trans-Golgi to endosome"/>
    <property type="evidence" value="ECO:0007669"/>
    <property type="project" value="InterPro"/>
</dbReference>
<gene>
    <name evidence="2" type="ORF">NEMVEDRAFT_v1g217391</name>
</gene>
<dbReference type="PANTHER" id="PTHR34529:SF1">
    <property type="entry name" value="AP-1 COMPLEX-ASSOCIATED REGULATORY PROTEIN"/>
    <property type="match status" value="1"/>
</dbReference>
<dbReference type="InterPro" id="IPR031483">
    <property type="entry name" value="AP1AR"/>
</dbReference>
<dbReference type="Proteomes" id="UP000001593">
    <property type="component" value="Unassembled WGS sequence"/>
</dbReference>
<dbReference type="EMBL" id="DS469801">
    <property type="protein sequence ID" value="EDO32888.1"/>
    <property type="molecule type" value="Genomic_DNA"/>
</dbReference>
<dbReference type="GO" id="GO:0034315">
    <property type="term" value="P:regulation of Arp2/3 complex-mediated actin nucleation"/>
    <property type="evidence" value="ECO:0007669"/>
    <property type="project" value="InterPro"/>
</dbReference>
<proteinExistence type="predicted"/>
<name>A7STS9_NEMVE</name>
<dbReference type="HOGENOM" id="CLU_1367670_0_0_1"/>
<accession>A7STS9</accession>
<dbReference type="InParanoid" id="A7STS9"/>
<protein>
    <submittedName>
        <fullName evidence="2">Uncharacterized protein</fullName>
    </submittedName>
</protein>